<accession>A0AA86TDQ2</accession>
<keyword evidence="3" id="KW-1185">Reference proteome</keyword>
<gene>
    <name evidence="1" type="ORF">HINF_LOCUS2565</name>
    <name evidence="2" type="ORF">HINF_LOCUS30456</name>
</gene>
<dbReference type="EMBL" id="CATOUU010000062">
    <property type="protein sequence ID" value="CAI9914920.1"/>
    <property type="molecule type" value="Genomic_DNA"/>
</dbReference>
<dbReference type="EMBL" id="CAXDID020000100">
    <property type="protein sequence ID" value="CAL6025634.1"/>
    <property type="molecule type" value="Genomic_DNA"/>
</dbReference>
<proteinExistence type="predicted"/>
<dbReference type="Proteomes" id="UP001642409">
    <property type="component" value="Unassembled WGS sequence"/>
</dbReference>
<comment type="caution">
    <text evidence="1">The sequence shown here is derived from an EMBL/GenBank/DDBJ whole genome shotgun (WGS) entry which is preliminary data.</text>
</comment>
<evidence type="ECO:0000313" key="3">
    <source>
        <dbReference type="Proteomes" id="UP001642409"/>
    </source>
</evidence>
<dbReference type="AlphaFoldDB" id="A0AA86TDQ2"/>
<evidence type="ECO:0000313" key="2">
    <source>
        <dbReference type="EMBL" id="CAL6025634.1"/>
    </source>
</evidence>
<organism evidence="1">
    <name type="scientific">Hexamita inflata</name>
    <dbReference type="NCBI Taxonomy" id="28002"/>
    <lineage>
        <taxon>Eukaryota</taxon>
        <taxon>Metamonada</taxon>
        <taxon>Diplomonadida</taxon>
        <taxon>Hexamitidae</taxon>
        <taxon>Hexamitinae</taxon>
        <taxon>Hexamita</taxon>
    </lineage>
</organism>
<evidence type="ECO:0000313" key="1">
    <source>
        <dbReference type="EMBL" id="CAI9914920.1"/>
    </source>
</evidence>
<reference evidence="2 3" key="2">
    <citation type="submission" date="2024-07" db="EMBL/GenBank/DDBJ databases">
        <authorList>
            <person name="Akdeniz Z."/>
        </authorList>
    </citation>
    <scope>NUCLEOTIDE SEQUENCE [LARGE SCALE GENOMIC DNA]</scope>
</reference>
<sequence length="109" mass="12994">MPLQPKNTCICPHPDIYKCLTDFCCSYTFQVYKNQQRCEQAYLFKINVLPRKDIQQQICAVFNSYFLPQSVKNSERQTLKITKLLIGWCARYHSFDRFGEENCQERPKN</sequence>
<reference evidence="1" key="1">
    <citation type="submission" date="2023-06" db="EMBL/GenBank/DDBJ databases">
        <authorList>
            <person name="Kurt Z."/>
        </authorList>
    </citation>
    <scope>NUCLEOTIDE SEQUENCE</scope>
</reference>
<protein>
    <submittedName>
        <fullName evidence="2">Hypothetical_protein</fullName>
    </submittedName>
</protein>
<name>A0AA86TDQ2_9EUKA</name>